<proteinExistence type="predicted"/>
<keyword evidence="2" id="KW-1185">Reference proteome</keyword>
<dbReference type="STRING" id="36087.A0A077Z7S0"/>
<dbReference type="AlphaFoldDB" id="A0A077Z7S0"/>
<evidence type="ECO:0000313" key="1">
    <source>
        <dbReference type="EMBL" id="CDW54725.1"/>
    </source>
</evidence>
<dbReference type="Proteomes" id="UP000030665">
    <property type="component" value="Unassembled WGS sequence"/>
</dbReference>
<protein>
    <submittedName>
        <fullName evidence="1">Proteasome maturation protein</fullName>
    </submittedName>
</protein>
<sequence>MSGSFSFPHGDIVRKIRSEGNDVQVGTKVEKLPHPLEVAISERNRMAVSEELRALRGITDKALALKLCTEIQACKRVEALSRFHRSNRMVQTLLGTDEMIGFEDYLKHPDFDETIEHYFMRT</sequence>
<gene>
    <name evidence="1" type="ORF">TTRE_0000299501</name>
</gene>
<evidence type="ECO:0000313" key="2">
    <source>
        <dbReference type="Proteomes" id="UP000030665"/>
    </source>
</evidence>
<accession>A0A077Z7S0</accession>
<dbReference type="OrthoDB" id="15001at2759"/>
<name>A0A077Z7S0_TRITR</name>
<reference evidence="1" key="1">
    <citation type="submission" date="2014-01" db="EMBL/GenBank/DDBJ databases">
        <authorList>
            <person name="Aslett M."/>
        </authorList>
    </citation>
    <scope>NUCLEOTIDE SEQUENCE</scope>
</reference>
<reference evidence="1" key="2">
    <citation type="submission" date="2014-03" db="EMBL/GenBank/DDBJ databases">
        <title>The whipworm genome and dual-species transcriptomics of an intimate host-pathogen interaction.</title>
        <authorList>
            <person name="Foth B.J."/>
            <person name="Tsai I.J."/>
            <person name="Reid A.J."/>
            <person name="Bancroft A.J."/>
            <person name="Nichol S."/>
            <person name="Tracey A."/>
            <person name="Holroyd N."/>
            <person name="Cotton J.A."/>
            <person name="Stanley E.J."/>
            <person name="Zarowiecki M."/>
            <person name="Liu J.Z."/>
            <person name="Huckvale T."/>
            <person name="Cooper P.J."/>
            <person name="Grencis R.K."/>
            <person name="Berriman M."/>
        </authorList>
    </citation>
    <scope>NUCLEOTIDE SEQUENCE [LARGE SCALE GENOMIC DNA]</scope>
</reference>
<organism evidence="1 2">
    <name type="scientific">Trichuris trichiura</name>
    <name type="common">Whipworm</name>
    <name type="synonym">Trichocephalus trichiurus</name>
    <dbReference type="NCBI Taxonomy" id="36087"/>
    <lineage>
        <taxon>Eukaryota</taxon>
        <taxon>Metazoa</taxon>
        <taxon>Ecdysozoa</taxon>
        <taxon>Nematoda</taxon>
        <taxon>Enoplea</taxon>
        <taxon>Dorylaimia</taxon>
        <taxon>Trichinellida</taxon>
        <taxon>Trichuridae</taxon>
        <taxon>Trichuris</taxon>
    </lineage>
</organism>
<keyword evidence="1" id="KW-0647">Proteasome</keyword>
<dbReference type="EMBL" id="HG805913">
    <property type="protein sequence ID" value="CDW54725.1"/>
    <property type="molecule type" value="Genomic_DNA"/>
</dbReference>
<dbReference type="GO" id="GO:0000502">
    <property type="term" value="C:proteasome complex"/>
    <property type="evidence" value="ECO:0007669"/>
    <property type="project" value="UniProtKB-KW"/>
</dbReference>